<feature type="domain" description="Integrase zinc-binding" evidence="1">
    <location>
        <begin position="145"/>
        <end position="199"/>
    </location>
</feature>
<reference evidence="2" key="1">
    <citation type="journal article" date="2014" name="Nat. Genet.">
        <title>The genome of the stress-tolerant wild tomato species Solanum pennellii.</title>
        <authorList>
            <person name="Bolger A."/>
            <person name="Scossa F."/>
            <person name="Bolger M.E."/>
            <person name="Lanz C."/>
            <person name="Maumus F."/>
            <person name="Tohge T."/>
            <person name="Quesneville H."/>
            <person name="Alseekh S."/>
            <person name="Sorensen I."/>
            <person name="Lichtenstein G."/>
            <person name="Fich E.A."/>
            <person name="Conte M."/>
            <person name="Keller H."/>
            <person name="Schneeberger K."/>
            <person name="Schwacke R."/>
            <person name="Ofner I."/>
            <person name="Vrebalov J."/>
            <person name="Xu Y."/>
            <person name="Osorio S."/>
            <person name="Aflitos S.A."/>
            <person name="Schijlen E."/>
            <person name="Jimenez-Gomez J.M."/>
            <person name="Ryngajllo M."/>
            <person name="Kimura S."/>
            <person name="Kumar R."/>
            <person name="Koenig D."/>
            <person name="Headland L.R."/>
            <person name="Maloof J.N."/>
            <person name="Sinha N."/>
            <person name="van Ham R.C."/>
            <person name="Lankhorst R.K."/>
            <person name="Mao L."/>
            <person name="Vogel A."/>
            <person name="Arsova B."/>
            <person name="Panstruga R."/>
            <person name="Fei Z."/>
            <person name="Rose J.K."/>
            <person name="Zamir D."/>
            <person name="Carrari F."/>
            <person name="Giovannoni J.J."/>
            <person name="Weigel D."/>
            <person name="Usadel B."/>
            <person name="Fernie A.R."/>
        </authorList>
    </citation>
    <scope>NUCLEOTIDE SEQUENCE [LARGE SCALE GENOMIC DNA]</scope>
    <source>
        <strain evidence="2">cv. LA0716</strain>
    </source>
</reference>
<keyword evidence="2" id="KW-1185">Reference proteome</keyword>
<dbReference type="Gene3D" id="1.10.340.70">
    <property type="match status" value="1"/>
</dbReference>
<reference evidence="3" key="2">
    <citation type="submission" date="2025-08" db="UniProtKB">
        <authorList>
            <consortium name="RefSeq"/>
        </authorList>
    </citation>
    <scope>IDENTIFICATION</scope>
</reference>
<evidence type="ECO:0000313" key="2">
    <source>
        <dbReference type="Proteomes" id="UP000694930"/>
    </source>
</evidence>
<gene>
    <name evidence="3" type="primary">LOC107003844</name>
</gene>
<accession>A0ABM1FJ32</accession>
<sequence>MGRIGVLGALVGATHQRHCGALIVNTRYNGVRLVAPNNAPAEEPQYDTRLVTTEEERIQLFVRGLTLELRVLSVHMTSAGKSFSEIVLKIIPCSWKRSRHKKFDDRYLEELRAKIEIGKSQETTLDLNGVLNHKGRIYVPRVDDFIHKLLAESHGSRYFIYPGVTKMYRDLKRVYWLKGLRQNIAESVVKCQNFQQVKYEHKRPTSLIKRMPILEWKWERIAMDFVVGFPNNLRRFDSIWVVVDRLTKSADFDPVRVNY</sequence>
<dbReference type="PANTHER" id="PTHR45835">
    <property type="entry name" value="YALI0A06105P"/>
    <property type="match status" value="1"/>
</dbReference>
<dbReference type="InterPro" id="IPR041588">
    <property type="entry name" value="Integrase_H2C2"/>
</dbReference>
<evidence type="ECO:0000259" key="1">
    <source>
        <dbReference type="Pfam" id="PF17921"/>
    </source>
</evidence>
<dbReference type="RefSeq" id="XP_015057595.1">
    <property type="nucleotide sequence ID" value="XM_015202109.1"/>
</dbReference>
<dbReference type="PANTHER" id="PTHR45835:SF99">
    <property type="entry name" value="CHROMO DOMAIN-CONTAINING PROTEIN-RELATED"/>
    <property type="match status" value="1"/>
</dbReference>
<organism evidence="2 3">
    <name type="scientific">Solanum pennellii</name>
    <name type="common">Tomato</name>
    <name type="synonym">Lycopersicon pennellii</name>
    <dbReference type="NCBI Taxonomy" id="28526"/>
    <lineage>
        <taxon>Eukaryota</taxon>
        <taxon>Viridiplantae</taxon>
        <taxon>Streptophyta</taxon>
        <taxon>Embryophyta</taxon>
        <taxon>Tracheophyta</taxon>
        <taxon>Spermatophyta</taxon>
        <taxon>Magnoliopsida</taxon>
        <taxon>eudicotyledons</taxon>
        <taxon>Gunneridae</taxon>
        <taxon>Pentapetalae</taxon>
        <taxon>asterids</taxon>
        <taxon>lamiids</taxon>
        <taxon>Solanales</taxon>
        <taxon>Solanaceae</taxon>
        <taxon>Solanoideae</taxon>
        <taxon>Solaneae</taxon>
        <taxon>Solanum</taxon>
        <taxon>Solanum subgen. Lycopersicon</taxon>
    </lineage>
</organism>
<dbReference type="Pfam" id="PF17921">
    <property type="entry name" value="Integrase_H2C2"/>
    <property type="match status" value="1"/>
</dbReference>
<dbReference type="Proteomes" id="UP000694930">
    <property type="component" value="Chromosome 11"/>
</dbReference>
<name>A0ABM1FJ32_SOLPN</name>
<proteinExistence type="predicted"/>
<dbReference type="GeneID" id="107003844"/>
<protein>
    <submittedName>
        <fullName evidence="3">Uncharacterized protein LOC107003844</fullName>
    </submittedName>
</protein>
<evidence type="ECO:0000313" key="3">
    <source>
        <dbReference type="RefSeq" id="XP_015057595.1"/>
    </source>
</evidence>